<dbReference type="AlphaFoldDB" id="A0A0H2RZR5"/>
<keyword evidence="1" id="KW-1133">Transmembrane helix</keyword>
<keyword evidence="3" id="KW-1185">Reference proteome</keyword>
<accession>A0A0H2RZR5</accession>
<evidence type="ECO:0000313" key="3">
    <source>
        <dbReference type="Proteomes" id="UP000053477"/>
    </source>
</evidence>
<reference evidence="2 3" key="1">
    <citation type="submission" date="2015-04" db="EMBL/GenBank/DDBJ databases">
        <title>Complete genome sequence of Schizopora paradoxa KUC8140, a cosmopolitan wood degrader in East Asia.</title>
        <authorList>
            <consortium name="DOE Joint Genome Institute"/>
            <person name="Min B."/>
            <person name="Park H."/>
            <person name="Jang Y."/>
            <person name="Kim J.-J."/>
            <person name="Kim K.H."/>
            <person name="Pangilinan J."/>
            <person name="Lipzen A."/>
            <person name="Riley R."/>
            <person name="Grigoriev I.V."/>
            <person name="Spatafora J.W."/>
            <person name="Choi I.-G."/>
        </authorList>
    </citation>
    <scope>NUCLEOTIDE SEQUENCE [LARGE SCALE GENOMIC DNA]</scope>
    <source>
        <strain evidence="2 3">KUC8140</strain>
    </source>
</reference>
<dbReference type="InParanoid" id="A0A0H2RZR5"/>
<gene>
    <name evidence="2" type="ORF">SCHPADRAFT_892480</name>
</gene>
<dbReference type="EMBL" id="KQ086031">
    <property type="protein sequence ID" value="KLO10271.1"/>
    <property type="molecule type" value="Genomic_DNA"/>
</dbReference>
<sequence length="503" mass="56749">MFHFPIRADGLLSRERYGRDGWGWALETEETREGVEVEVERWALGAEGVGNVWRTEDGEWPLVMLAGWRETEERWRRRRGYRYGTAYGCDRNDVDTLLGSMVVIGVVIALLQDLLLLLLSTMYDSFGRPHPLHPSLVPKSESTPSKTTQPSFILYPLHFPVLALSTMSTMRNASFLVGDVCTGSVAFDDFDLLRAALKTNFDSRLVLRAAVGVAERSARLSGVTARLDEIKGELVVERYRENACETYQAMGRSRLAPLFFEFRAVGGASVERGACVGETLRVRSWTFLELSPSARLEWDVRYLLSSLLIDTHLGLVEMTLLSSCVAGLCEGVFQKRVVRNHTSNSRDGPTLPSKLRGTKRLAGWWFTDREDTVMSSKKRTRTTFHHFKSLERMANERGSSYYRFIGAQGWALRAARREMSFSTRKVETGLRSGWLRLDGGGGVRRLASLCLSYDTNLLLITPPPSFLPPISTSFLRGGRSSHVDHSSSSRYAFVIQDRWEHGR</sequence>
<keyword evidence="1" id="KW-0812">Transmembrane</keyword>
<proteinExistence type="predicted"/>
<feature type="transmembrane region" description="Helical" evidence="1">
    <location>
        <begin position="97"/>
        <end position="119"/>
    </location>
</feature>
<evidence type="ECO:0000313" key="2">
    <source>
        <dbReference type="EMBL" id="KLO10271.1"/>
    </source>
</evidence>
<keyword evidence="1" id="KW-0472">Membrane</keyword>
<protein>
    <submittedName>
        <fullName evidence="2">Uncharacterized protein</fullName>
    </submittedName>
</protein>
<dbReference type="Proteomes" id="UP000053477">
    <property type="component" value="Unassembled WGS sequence"/>
</dbReference>
<evidence type="ECO:0000256" key="1">
    <source>
        <dbReference type="SAM" id="Phobius"/>
    </source>
</evidence>
<name>A0A0H2RZR5_9AGAM</name>
<organism evidence="2 3">
    <name type="scientific">Schizopora paradoxa</name>
    <dbReference type="NCBI Taxonomy" id="27342"/>
    <lineage>
        <taxon>Eukaryota</taxon>
        <taxon>Fungi</taxon>
        <taxon>Dikarya</taxon>
        <taxon>Basidiomycota</taxon>
        <taxon>Agaricomycotina</taxon>
        <taxon>Agaricomycetes</taxon>
        <taxon>Hymenochaetales</taxon>
        <taxon>Schizoporaceae</taxon>
        <taxon>Schizopora</taxon>
    </lineage>
</organism>